<organism evidence="2 3">
    <name type="scientific">Roseospirillum parvum</name>
    <dbReference type="NCBI Taxonomy" id="83401"/>
    <lineage>
        <taxon>Bacteria</taxon>
        <taxon>Pseudomonadati</taxon>
        <taxon>Pseudomonadota</taxon>
        <taxon>Alphaproteobacteria</taxon>
        <taxon>Rhodospirillales</taxon>
        <taxon>Rhodospirillaceae</taxon>
        <taxon>Roseospirillum</taxon>
    </lineage>
</organism>
<keyword evidence="1" id="KW-0175">Coiled coil</keyword>
<evidence type="ECO:0000313" key="2">
    <source>
        <dbReference type="EMBL" id="SDG39849.1"/>
    </source>
</evidence>
<evidence type="ECO:0000313" key="3">
    <source>
        <dbReference type="Proteomes" id="UP000217076"/>
    </source>
</evidence>
<dbReference type="Proteomes" id="UP000217076">
    <property type="component" value="Unassembled WGS sequence"/>
</dbReference>
<dbReference type="EMBL" id="FNCV01000001">
    <property type="protein sequence ID" value="SDG39849.1"/>
    <property type="molecule type" value="Genomic_DNA"/>
</dbReference>
<accession>A0A1G7TYM5</accession>
<name>A0A1G7TYM5_9PROT</name>
<reference evidence="3" key="1">
    <citation type="submission" date="2016-10" db="EMBL/GenBank/DDBJ databases">
        <authorList>
            <person name="Varghese N."/>
            <person name="Submissions S."/>
        </authorList>
    </citation>
    <scope>NUCLEOTIDE SEQUENCE [LARGE SCALE GENOMIC DNA]</scope>
    <source>
        <strain evidence="3">930I</strain>
    </source>
</reference>
<sequence>MSTATPESRAAFARRLGQAIKSGRPLGDTRNQTVLRTWVAIVAPLSEADALTLVPATLRHLWRDPAMRPAMSAAGLPDTPPTRYDTLGAAVASYIKHLAGLRDDTGKSVLGSVQGDLARLERRTRELETALAEISQTACALEEERERQEKRIRVLEGELVRVQEMLRAETREAANHLARLLAQGINDPNASALVEARARLRQMVGLMGQAGLADDVPELTRPAS</sequence>
<feature type="coiled-coil region" evidence="1">
    <location>
        <begin position="110"/>
        <end position="172"/>
    </location>
</feature>
<dbReference type="STRING" id="83401.SAMN05421742_101133"/>
<dbReference type="AlphaFoldDB" id="A0A1G7TYM5"/>
<gene>
    <name evidence="2" type="ORF">SAMN05421742_101133</name>
</gene>
<keyword evidence="3" id="KW-1185">Reference proteome</keyword>
<dbReference type="OrthoDB" id="7344036at2"/>
<evidence type="ECO:0000256" key="1">
    <source>
        <dbReference type="SAM" id="Coils"/>
    </source>
</evidence>
<dbReference type="RefSeq" id="WP_092614007.1">
    <property type="nucleotide sequence ID" value="NZ_FNCV01000001.1"/>
</dbReference>
<protein>
    <submittedName>
        <fullName evidence="2">Uncharacterized protein</fullName>
    </submittedName>
</protein>
<proteinExistence type="predicted"/>